<name>A0AAD8JRF9_TARER</name>
<sequence length="386" mass="42864">MGFFLENLTGRKVRTLDHHCKTGCPQPARLESLDIIYPSSAGKNDVDLSFDRVGILTLSPNRIFNEVMIKWRSESFKVIIEEDLSQWWPDFMLKTPAPLAAVTRQTSDQLETEQTEVNELETQKVGTVNEVYEVNDGMQTQSPTKTTSIKVPPPKKSHQSPQVKDLVKENVSSNNNDTAPPQILGRKRQRLHDGVHEDLIHRSTGFNTAQLNFSYPSTTNFNMTQYQSPISNLPSTPPPDQNINFPSLSHTLNTPPPPPSHPNPFGPNQVNPFKSITIPFPLTFTTTSSTKSQPPPTPLTSTSQTPLNPTHTLVTYTNSDPPLESLIRPSLSIQLPPSSSSSNPTLGPSLSESPSLQPSSSTTVDHRQSTRREEINKTLNSKNCWN</sequence>
<keyword evidence="1" id="KW-0175">Coiled coil</keyword>
<feature type="compositionally biased region" description="Polar residues" evidence="2">
    <location>
        <begin position="377"/>
        <end position="386"/>
    </location>
</feature>
<gene>
    <name evidence="3" type="ORF">QVD17_35956</name>
</gene>
<feature type="compositionally biased region" description="Low complexity" evidence="2">
    <location>
        <begin position="325"/>
        <end position="363"/>
    </location>
</feature>
<reference evidence="3" key="1">
    <citation type="journal article" date="2023" name="bioRxiv">
        <title>Improved chromosome-level genome assembly for marigold (Tagetes erecta).</title>
        <authorList>
            <person name="Jiang F."/>
            <person name="Yuan L."/>
            <person name="Wang S."/>
            <person name="Wang H."/>
            <person name="Xu D."/>
            <person name="Wang A."/>
            <person name="Fan W."/>
        </authorList>
    </citation>
    <scope>NUCLEOTIDE SEQUENCE</scope>
    <source>
        <strain evidence="3">WSJ</strain>
        <tissue evidence="3">Leaf</tissue>
    </source>
</reference>
<evidence type="ECO:0000313" key="3">
    <source>
        <dbReference type="EMBL" id="KAK1409430.1"/>
    </source>
</evidence>
<feature type="compositionally biased region" description="Pro residues" evidence="2">
    <location>
        <begin position="254"/>
        <end position="265"/>
    </location>
</feature>
<feature type="compositionally biased region" description="Polar residues" evidence="2">
    <location>
        <begin position="138"/>
        <end position="149"/>
    </location>
</feature>
<comment type="caution">
    <text evidence="3">The sequence shown here is derived from an EMBL/GenBank/DDBJ whole genome shotgun (WGS) entry which is preliminary data.</text>
</comment>
<feature type="compositionally biased region" description="Basic and acidic residues" evidence="2">
    <location>
        <begin position="364"/>
        <end position="376"/>
    </location>
</feature>
<feature type="compositionally biased region" description="Low complexity" evidence="2">
    <location>
        <begin position="299"/>
        <end position="310"/>
    </location>
</feature>
<evidence type="ECO:0000313" key="4">
    <source>
        <dbReference type="Proteomes" id="UP001229421"/>
    </source>
</evidence>
<evidence type="ECO:0000256" key="2">
    <source>
        <dbReference type="SAM" id="MobiDB-lite"/>
    </source>
</evidence>
<feature type="compositionally biased region" description="Low complexity" evidence="2">
    <location>
        <begin position="275"/>
        <end position="292"/>
    </location>
</feature>
<proteinExistence type="predicted"/>
<accession>A0AAD8JRF9</accession>
<evidence type="ECO:0000256" key="1">
    <source>
        <dbReference type="SAM" id="Coils"/>
    </source>
</evidence>
<protein>
    <submittedName>
        <fullName evidence="3">Uncharacterized protein</fullName>
    </submittedName>
</protein>
<dbReference type="Proteomes" id="UP001229421">
    <property type="component" value="Unassembled WGS sequence"/>
</dbReference>
<dbReference type="AlphaFoldDB" id="A0AAD8JRF9"/>
<dbReference type="EMBL" id="JAUHHV010000010">
    <property type="protein sequence ID" value="KAK1409430.1"/>
    <property type="molecule type" value="Genomic_DNA"/>
</dbReference>
<organism evidence="3 4">
    <name type="scientific">Tagetes erecta</name>
    <name type="common">African marigold</name>
    <dbReference type="NCBI Taxonomy" id="13708"/>
    <lineage>
        <taxon>Eukaryota</taxon>
        <taxon>Viridiplantae</taxon>
        <taxon>Streptophyta</taxon>
        <taxon>Embryophyta</taxon>
        <taxon>Tracheophyta</taxon>
        <taxon>Spermatophyta</taxon>
        <taxon>Magnoliopsida</taxon>
        <taxon>eudicotyledons</taxon>
        <taxon>Gunneridae</taxon>
        <taxon>Pentapetalae</taxon>
        <taxon>asterids</taxon>
        <taxon>campanulids</taxon>
        <taxon>Asterales</taxon>
        <taxon>Asteraceae</taxon>
        <taxon>Asteroideae</taxon>
        <taxon>Heliantheae alliance</taxon>
        <taxon>Tageteae</taxon>
        <taxon>Tagetes</taxon>
    </lineage>
</organism>
<feature type="coiled-coil region" evidence="1">
    <location>
        <begin position="103"/>
        <end position="130"/>
    </location>
</feature>
<feature type="region of interest" description="Disordered" evidence="2">
    <location>
        <begin position="138"/>
        <end position="163"/>
    </location>
</feature>
<feature type="compositionally biased region" description="Polar residues" evidence="2">
    <location>
        <begin position="311"/>
        <end position="320"/>
    </location>
</feature>
<keyword evidence="4" id="KW-1185">Reference proteome</keyword>
<feature type="region of interest" description="Disordered" evidence="2">
    <location>
        <begin position="226"/>
        <end position="386"/>
    </location>
</feature>